<proteinExistence type="predicted"/>
<evidence type="ECO:0000256" key="2">
    <source>
        <dbReference type="ARBA" id="ARBA00023080"/>
    </source>
</evidence>
<dbReference type="InterPro" id="IPR033704">
    <property type="entry name" value="dUTPase_trimeric"/>
</dbReference>
<dbReference type="PANTHER" id="PTHR42680">
    <property type="entry name" value="DCTP DEAMINASE"/>
    <property type="match status" value="1"/>
</dbReference>
<dbReference type="SUPFAM" id="SSF51283">
    <property type="entry name" value="dUTPase-like"/>
    <property type="match status" value="1"/>
</dbReference>
<evidence type="ECO:0000313" key="4">
    <source>
        <dbReference type="Proteomes" id="UP000051380"/>
    </source>
</evidence>
<organism evidence="3 4">
    <name type="scientific">Bradyrhizobium yuanmingense</name>
    <dbReference type="NCBI Taxonomy" id="108015"/>
    <lineage>
        <taxon>Bacteria</taxon>
        <taxon>Pseudomonadati</taxon>
        <taxon>Pseudomonadota</taxon>
        <taxon>Alphaproteobacteria</taxon>
        <taxon>Hyphomicrobiales</taxon>
        <taxon>Nitrobacteraceae</taxon>
        <taxon>Bradyrhizobium</taxon>
    </lineage>
</organism>
<keyword evidence="2" id="KW-0546">Nucleotide metabolism</keyword>
<reference evidence="3 4" key="1">
    <citation type="submission" date="2015-09" db="EMBL/GenBank/DDBJ databases">
        <title>Draft Genome Sequence of the Strain BR 3267 (Bradyrhizobium yuanmingense) recommended as inoculant for cowpea in Brazil.</title>
        <authorList>
            <person name="Simoes-Araujo J.L."/>
            <person name="Zilli J.E."/>
        </authorList>
    </citation>
    <scope>NUCLEOTIDE SEQUENCE [LARGE SCALE GENOMIC DNA]</scope>
    <source>
        <strain evidence="3 4">BR3267</strain>
    </source>
</reference>
<dbReference type="GO" id="GO:0008829">
    <property type="term" value="F:dCTP deaminase activity"/>
    <property type="evidence" value="ECO:0007669"/>
    <property type="project" value="InterPro"/>
</dbReference>
<dbReference type="AlphaFoldDB" id="A0A0R3D7Z7"/>
<dbReference type="PANTHER" id="PTHR42680:SF3">
    <property type="entry name" value="DCTP DEAMINASE"/>
    <property type="match status" value="1"/>
</dbReference>
<evidence type="ECO:0000313" key="3">
    <source>
        <dbReference type="EMBL" id="KRQ02751.1"/>
    </source>
</evidence>
<sequence>MALLHKGELIRRLGLRGDDALFIDPLLDQSQIGEVTIDLRLGCDFLVSILTRRPYIGTVKSDPSFRGIASYFQTTRREFGDSFMLYPNQLALTTTLEFVGLPVDVHADVLTRSSYTRLGIHLNTMIQPGYRGCFPIELFNESNNPVELVVGSRIFQTRLFQGSFKSQYSSSPSPRKYLGNVRPTASRAADDPDLERLFMIREKR</sequence>
<evidence type="ECO:0000256" key="1">
    <source>
        <dbReference type="ARBA" id="ARBA00022801"/>
    </source>
</evidence>
<dbReference type="Proteomes" id="UP000051380">
    <property type="component" value="Unassembled WGS sequence"/>
</dbReference>
<name>A0A0R3D7Z7_9BRAD</name>
<dbReference type="CDD" id="cd07557">
    <property type="entry name" value="trimeric_dUTPase"/>
    <property type="match status" value="1"/>
</dbReference>
<accession>A0A0R3D7Z7</accession>
<comment type="caution">
    <text evidence="3">The sequence shown here is derived from an EMBL/GenBank/DDBJ whole genome shotgun (WGS) entry which is preliminary data.</text>
</comment>
<dbReference type="InterPro" id="IPR036157">
    <property type="entry name" value="dUTPase-like_sf"/>
</dbReference>
<dbReference type="GO" id="GO:0015949">
    <property type="term" value="P:nucleobase-containing small molecule interconversion"/>
    <property type="evidence" value="ECO:0007669"/>
    <property type="project" value="TreeGrafter"/>
</dbReference>
<dbReference type="Gene3D" id="2.70.40.10">
    <property type="match status" value="1"/>
</dbReference>
<keyword evidence="1" id="KW-0378">Hydrolase</keyword>
<gene>
    <name evidence="3" type="ORF">AOQ72_06635</name>
</gene>
<dbReference type="NCBIfam" id="TIGR02274">
    <property type="entry name" value="dCTP_deam"/>
    <property type="match status" value="1"/>
</dbReference>
<dbReference type="Pfam" id="PF22769">
    <property type="entry name" value="DCD"/>
    <property type="match status" value="1"/>
</dbReference>
<dbReference type="InterPro" id="IPR011962">
    <property type="entry name" value="dCTP_deaminase"/>
</dbReference>
<dbReference type="EMBL" id="LJYF01000002">
    <property type="protein sequence ID" value="KRQ02751.1"/>
    <property type="molecule type" value="Genomic_DNA"/>
</dbReference>
<dbReference type="GO" id="GO:0006229">
    <property type="term" value="P:dUTP biosynthetic process"/>
    <property type="evidence" value="ECO:0007669"/>
    <property type="project" value="InterPro"/>
</dbReference>
<dbReference type="RefSeq" id="WP_057025901.1">
    <property type="nucleotide sequence ID" value="NZ_LJYF01000002.1"/>
</dbReference>
<protein>
    <submittedName>
        <fullName evidence="3">dCTP deaminase</fullName>
    </submittedName>
</protein>